<evidence type="ECO:0000313" key="3">
    <source>
        <dbReference type="Proteomes" id="UP000298284"/>
    </source>
</evidence>
<accession>A0A4Z0MSS6</accession>
<evidence type="ECO:0000313" key="2">
    <source>
        <dbReference type="EMBL" id="TGD82862.1"/>
    </source>
</evidence>
<dbReference type="EMBL" id="SRKZ01000001">
    <property type="protein sequence ID" value="TGD82862.1"/>
    <property type="molecule type" value="Genomic_DNA"/>
</dbReference>
<reference evidence="2 3" key="1">
    <citation type="submission" date="2019-04" db="EMBL/GenBank/DDBJ databases">
        <authorList>
            <person name="Feng G."/>
            <person name="Zhang J."/>
            <person name="Zhu H."/>
        </authorList>
    </citation>
    <scope>NUCLEOTIDE SEQUENCE [LARGE SCALE GENOMIC DNA]</scope>
    <source>
        <strain evidence="2 3">JCM 19491</strain>
    </source>
</reference>
<dbReference type="RefSeq" id="WP_135529017.1">
    <property type="nucleotide sequence ID" value="NZ_SRKZ01000001.1"/>
</dbReference>
<dbReference type="Proteomes" id="UP000298284">
    <property type="component" value="Unassembled WGS sequence"/>
</dbReference>
<comment type="caution">
    <text evidence="2">The sequence shown here is derived from an EMBL/GenBank/DDBJ whole genome shotgun (WGS) entry which is preliminary data.</text>
</comment>
<feature type="compositionally biased region" description="Basic and acidic residues" evidence="1">
    <location>
        <begin position="16"/>
        <end position="36"/>
    </location>
</feature>
<dbReference type="AlphaFoldDB" id="A0A4Z0MSS6"/>
<name>A0A4Z0MSS6_9BACT</name>
<proteinExistence type="predicted"/>
<gene>
    <name evidence="2" type="ORF">EU557_03520</name>
</gene>
<sequence length="71" mass="8269">MSRRYRDPPRPCGKKKLSESKAHGVVERARRSPSDRRHEIRVYFCRGCDAWHTSSAPFTTAAQRRALREQA</sequence>
<feature type="region of interest" description="Disordered" evidence="1">
    <location>
        <begin position="1"/>
        <end position="36"/>
    </location>
</feature>
<protein>
    <submittedName>
        <fullName evidence="2">Uncharacterized protein</fullName>
    </submittedName>
</protein>
<organism evidence="2 3">
    <name type="scientific">Hymenobacter wooponensis</name>
    <dbReference type="NCBI Taxonomy" id="1525360"/>
    <lineage>
        <taxon>Bacteria</taxon>
        <taxon>Pseudomonadati</taxon>
        <taxon>Bacteroidota</taxon>
        <taxon>Cytophagia</taxon>
        <taxon>Cytophagales</taxon>
        <taxon>Hymenobacteraceae</taxon>
        <taxon>Hymenobacter</taxon>
    </lineage>
</organism>
<evidence type="ECO:0000256" key="1">
    <source>
        <dbReference type="SAM" id="MobiDB-lite"/>
    </source>
</evidence>
<dbReference type="OrthoDB" id="705314at2"/>
<keyword evidence="3" id="KW-1185">Reference proteome</keyword>